<evidence type="ECO:0000313" key="3">
    <source>
        <dbReference type="Proteomes" id="UP000185557"/>
    </source>
</evidence>
<dbReference type="STRING" id="549789.NIES30_01995"/>
<dbReference type="PANTHER" id="PTHR30399">
    <property type="entry name" value="UNCHARACTERIZED PROTEIN YGJP"/>
    <property type="match status" value="1"/>
</dbReference>
<dbReference type="Pfam" id="PF01863">
    <property type="entry name" value="YgjP-like"/>
    <property type="match status" value="1"/>
</dbReference>
<dbReference type="PANTHER" id="PTHR30399:SF1">
    <property type="entry name" value="UTP PYROPHOSPHATASE"/>
    <property type="match status" value="1"/>
</dbReference>
<dbReference type="CDD" id="cd07344">
    <property type="entry name" value="M48_yhfN_like"/>
    <property type="match status" value="1"/>
</dbReference>
<dbReference type="EMBL" id="MRCG01000001">
    <property type="protein sequence ID" value="OKH50878.1"/>
    <property type="molecule type" value="Genomic_DNA"/>
</dbReference>
<keyword evidence="2" id="KW-0378">Hydrolase</keyword>
<dbReference type="GO" id="GO:0016787">
    <property type="term" value="F:hydrolase activity"/>
    <property type="evidence" value="ECO:0007669"/>
    <property type="project" value="UniProtKB-KW"/>
</dbReference>
<accession>A0A1U7JAR8</accession>
<evidence type="ECO:0000259" key="1">
    <source>
        <dbReference type="Pfam" id="PF01863"/>
    </source>
</evidence>
<protein>
    <submittedName>
        <fullName evidence="2">Metal-dependent hydrolase</fullName>
    </submittedName>
</protein>
<keyword evidence="3" id="KW-1185">Reference proteome</keyword>
<reference evidence="2 3" key="1">
    <citation type="submission" date="2016-11" db="EMBL/GenBank/DDBJ databases">
        <title>Draft Genome Sequences of Nine Cyanobacterial Strains from Diverse Habitats.</title>
        <authorList>
            <person name="Zhu T."/>
            <person name="Hou S."/>
            <person name="Lu X."/>
            <person name="Hess W.R."/>
        </authorList>
    </citation>
    <scope>NUCLEOTIDE SEQUENCE [LARGE SCALE GENOMIC DNA]</scope>
    <source>
        <strain evidence="2 3">NIES-30</strain>
    </source>
</reference>
<dbReference type="AlphaFoldDB" id="A0A1U7JAR8"/>
<dbReference type="InterPro" id="IPR053136">
    <property type="entry name" value="UTP_pyrophosphatase-like"/>
</dbReference>
<sequence>MADSSEQLELFSPETAALPDYRIRESDRARHVSIKVHLNGQVEVVVPLGFDQRQVPELLHRRRDWLWRSRQRLAHQTAGLTDDHFEEKPGQIEVRSRHQTWQIQYQPATTRTLAMTQSGPHTLLLRGAVDNSAACADLLRQWLSRKARAEFAPWLRELSFVINLPFSRVSIRGQKTRWASCSSNKDISLNYKLLFLPPELVHYVFVHELCHTVHMNHSAAFWQLVEEKQPGHQQFRDEIRDGWQYVPRWVEE</sequence>
<dbReference type="Gene3D" id="3.30.2010.10">
    <property type="entry name" value="Metalloproteases ('zincins'), catalytic domain"/>
    <property type="match status" value="1"/>
</dbReference>
<organism evidence="2 3">
    <name type="scientific">Phormidium tenue NIES-30</name>
    <dbReference type="NCBI Taxonomy" id="549789"/>
    <lineage>
        <taxon>Bacteria</taxon>
        <taxon>Bacillati</taxon>
        <taxon>Cyanobacteriota</taxon>
        <taxon>Cyanophyceae</taxon>
        <taxon>Oscillatoriophycideae</taxon>
        <taxon>Oscillatoriales</taxon>
        <taxon>Oscillatoriaceae</taxon>
        <taxon>Phormidium</taxon>
    </lineage>
</organism>
<dbReference type="RefSeq" id="WP_073606692.1">
    <property type="nucleotide sequence ID" value="NZ_MRCG01000001.1"/>
</dbReference>
<evidence type="ECO:0000313" key="2">
    <source>
        <dbReference type="EMBL" id="OKH50878.1"/>
    </source>
</evidence>
<comment type="caution">
    <text evidence="2">The sequence shown here is derived from an EMBL/GenBank/DDBJ whole genome shotgun (WGS) entry which is preliminary data.</text>
</comment>
<dbReference type="InterPro" id="IPR002725">
    <property type="entry name" value="YgjP-like_metallopeptidase"/>
</dbReference>
<name>A0A1U7JAR8_9CYAN</name>
<gene>
    <name evidence="2" type="ORF">NIES30_01995</name>
</gene>
<dbReference type="Proteomes" id="UP000185557">
    <property type="component" value="Unassembled WGS sequence"/>
</dbReference>
<feature type="domain" description="YgjP-like metallopeptidase" evidence="1">
    <location>
        <begin position="30"/>
        <end position="239"/>
    </location>
</feature>
<proteinExistence type="predicted"/>
<dbReference type="OrthoDB" id="9811177at2"/>